<evidence type="ECO:0000256" key="1">
    <source>
        <dbReference type="ARBA" id="ARBA00004123"/>
    </source>
</evidence>
<feature type="region of interest" description="Disordered" evidence="4">
    <location>
        <begin position="812"/>
        <end position="856"/>
    </location>
</feature>
<dbReference type="InterPro" id="IPR039182">
    <property type="entry name" value="Pop1"/>
</dbReference>
<evidence type="ECO:0000256" key="3">
    <source>
        <dbReference type="ARBA" id="ARBA00023242"/>
    </source>
</evidence>
<proteinExistence type="predicted"/>
<protein>
    <submittedName>
        <fullName evidence="7">Uncharacterized protein</fullName>
    </submittedName>
</protein>
<feature type="compositionally biased region" description="Polar residues" evidence="4">
    <location>
        <begin position="812"/>
        <end position="827"/>
    </location>
</feature>
<keyword evidence="8" id="KW-1185">Reference proteome</keyword>
<dbReference type="PANTHER" id="PTHR22731:SF3">
    <property type="entry name" value="RIBONUCLEASES P_MRP PROTEIN SUBUNIT POP1"/>
    <property type="match status" value="1"/>
</dbReference>
<dbReference type="Pfam" id="PF06978">
    <property type="entry name" value="POP1_N"/>
    <property type="match status" value="1"/>
</dbReference>
<keyword evidence="3" id="KW-0539">Nucleus</keyword>
<feature type="domain" description="Pop1 N-terminal" evidence="5">
    <location>
        <begin position="56"/>
        <end position="266"/>
    </location>
</feature>
<feature type="region of interest" description="Disordered" evidence="4">
    <location>
        <begin position="1"/>
        <end position="43"/>
    </location>
</feature>
<feature type="region of interest" description="Disordered" evidence="4">
    <location>
        <begin position="875"/>
        <end position="897"/>
    </location>
</feature>
<feature type="compositionally biased region" description="Polar residues" evidence="4">
    <location>
        <begin position="944"/>
        <end position="967"/>
    </location>
</feature>
<dbReference type="InterPro" id="IPR012590">
    <property type="entry name" value="POPLD_dom"/>
</dbReference>
<feature type="compositionally biased region" description="Basic and acidic residues" evidence="4">
    <location>
        <begin position="160"/>
        <end position="171"/>
    </location>
</feature>
<dbReference type="GO" id="GO:0001682">
    <property type="term" value="P:tRNA 5'-leader removal"/>
    <property type="evidence" value="ECO:0007669"/>
    <property type="project" value="InterPro"/>
</dbReference>
<sequence>MNPPTEVAGKKRKVAFDRPTLTSQARKRQKAQDARAIPTQRGTSVSANGELNIASFIKAREFEISALDKSMRTSRNALTSRAFQQVPRHMRRRTASHNAKKVPRRLRRKAEREMTEDNTPIVTKRRRTPSRKLRLRLDRAKLLGNLNQKSKTVRQKKRDAKANAKKDDPENHTLISRIPRLKKNTLTEAPRATVKYKKRQVNKTWLPTHLWHTKRAHMTRPTEPLWRIAIPLRPTEKSYRPSHRAAGQRGCIAWDCSYMSSVACRGTESAIQSLLGALGFVPQSLSAALQKKWKSGTRFAEGWVHERDNKNRPVAPVRVLFIVKTPKAEMKSAPASVDVLDDASRPDGINQSNSHSRTRTKLNCEILIQIHPSAFHQFWSELITVAKVQKPQVLVEDLRFELGSIEVQGPGSTEALLGVLRPVPENPKSSNSHSHIWRTLAGLNNPGLLPQNALLSFDIADPRLNHPPTQIRIPNDPDHPELNEILVNWPVDNTLTSSRLFSHKVRFALGNSLPSQKAISRRRALTPPGQSPTLHEKDPQIPVILLASRAESSTGQASTSSQGKWTVLLPWFCVDLVWRSLMYYPLSSGGTPRFGGLNQKQQLAFEQQIPWFPADFPGTEAGKAWDRTESERKFDEWIRRPPKSRVAWDKLDLGAERIGEIGRGWACDWEFLFESGPPSSETKAVHKEDRTQGTSDQPPLTQRQRKAAKAKAETEKEQAARRRNTSSPESEAEVLDMSLPSTVSSYTQLTSAATKSLIARPSQTELPAHPALLTIRITFLDRGTPTRGARIYRLPTTAPKQVSQPIDLQPTTVSDCERQTQPQQLWSSGLPPAAQRPPPTLSTADNSSSSNPGTSEADILHSRWLALVDSHSNGTTRLKQNEHYPKPKINRFGMPATKSALPRESLFRVNVLPKNAPKEIIDKYGPDSAYGRGDGEIPKIIPQSKKSNPTGGSKKSNSKAPSTSIHNDSVPVPESNPIYTPSEDLLPTQPPSTQFQLQPQNDLLPLSSHSTHKHHPPVPHAHDLIGFVTTNSTTATSSSSAGYNLSEGRGTAIGSIWAQRVVEGWDAVALTEAQGQGPGQSDSGRRHRHGTRFLCIVRNAGESVGRLARWEVCG</sequence>
<dbReference type="GO" id="GO:0000172">
    <property type="term" value="C:ribonuclease MRP complex"/>
    <property type="evidence" value="ECO:0007669"/>
    <property type="project" value="InterPro"/>
</dbReference>
<dbReference type="Pfam" id="PF08170">
    <property type="entry name" value="POPLD"/>
    <property type="match status" value="1"/>
</dbReference>
<dbReference type="Proteomes" id="UP001358417">
    <property type="component" value="Unassembled WGS sequence"/>
</dbReference>
<evidence type="ECO:0000313" key="8">
    <source>
        <dbReference type="Proteomes" id="UP001358417"/>
    </source>
</evidence>
<dbReference type="GO" id="GO:0005655">
    <property type="term" value="C:nucleolar ribonuclease P complex"/>
    <property type="evidence" value="ECO:0007669"/>
    <property type="project" value="InterPro"/>
</dbReference>
<dbReference type="InterPro" id="IPR009723">
    <property type="entry name" value="Pop1_N"/>
</dbReference>
<keyword evidence="2" id="KW-0819">tRNA processing</keyword>
<feature type="region of interest" description="Disordered" evidence="4">
    <location>
        <begin position="518"/>
        <end position="538"/>
    </location>
</feature>
<dbReference type="EMBL" id="JAVRRD010000003">
    <property type="protein sequence ID" value="KAK5061575.1"/>
    <property type="molecule type" value="Genomic_DNA"/>
</dbReference>
<evidence type="ECO:0000259" key="5">
    <source>
        <dbReference type="Pfam" id="PF06978"/>
    </source>
</evidence>
<feature type="compositionally biased region" description="Basic residues" evidence="4">
    <location>
        <begin position="88"/>
        <end position="109"/>
    </location>
</feature>
<reference evidence="7 8" key="1">
    <citation type="submission" date="2023-08" db="EMBL/GenBank/DDBJ databases">
        <title>Black Yeasts Isolated from many extreme environments.</title>
        <authorList>
            <person name="Coleine C."/>
            <person name="Stajich J.E."/>
            <person name="Selbmann L."/>
        </authorList>
    </citation>
    <scope>NUCLEOTIDE SEQUENCE [LARGE SCALE GENOMIC DNA]</scope>
    <source>
        <strain evidence="7 8">CCFEE 5792</strain>
    </source>
</reference>
<feature type="region of interest" description="Disordered" evidence="4">
    <location>
        <begin position="149"/>
        <end position="172"/>
    </location>
</feature>
<accession>A0AAV9NR31</accession>
<organism evidence="7 8">
    <name type="scientific">Exophiala bonariae</name>
    <dbReference type="NCBI Taxonomy" id="1690606"/>
    <lineage>
        <taxon>Eukaryota</taxon>
        <taxon>Fungi</taxon>
        <taxon>Dikarya</taxon>
        <taxon>Ascomycota</taxon>
        <taxon>Pezizomycotina</taxon>
        <taxon>Eurotiomycetes</taxon>
        <taxon>Chaetothyriomycetidae</taxon>
        <taxon>Chaetothyriales</taxon>
        <taxon>Herpotrichiellaceae</taxon>
        <taxon>Exophiala</taxon>
    </lineage>
</organism>
<evidence type="ECO:0000259" key="6">
    <source>
        <dbReference type="Pfam" id="PF08170"/>
    </source>
</evidence>
<gene>
    <name evidence="7" type="ORF">LTR84_008119</name>
</gene>
<evidence type="ECO:0000256" key="4">
    <source>
        <dbReference type="SAM" id="MobiDB-lite"/>
    </source>
</evidence>
<name>A0AAV9NR31_9EURO</name>
<evidence type="ECO:0000256" key="2">
    <source>
        <dbReference type="ARBA" id="ARBA00022694"/>
    </source>
</evidence>
<evidence type="ECO:0000313" key="7">
    <source>
        <dbReference type="EMBL" id="KAK5061575.1"/>
    </source>
</evidence>
<dbReference type="RefSeq" id="XP_064710672.1">
    <property type="nucleotide sequence ID" value="XM_064851669.1"/>
</dbReference>
<feature type="region of interest" description="Disordered" evidence="4">
    <location>
        <begin position="1003"/>
        <end position="1022"/>
    </location>
</feature>
<feature type="compositionally biased region" description="Polar residues" evidence="4">
    <location>
        <begin position="841"/>
        <end position="854"/>
    </location>
</feature>
<feature type="compositionally biased region" description="Basic and acidic residues" evidence="4">
    <location>
        <begin position="710"/>
        <end position="720"/>
    </location>
</feature>
<dbReference type="GeneID" id="89976284"/>
<comment type="subcellular location">
    <subcellularLocation>
        <location evidence="1">Nucleus</location>
    </subcellularLocation>
</comment>
<feature type="region of interest" description="Disordered" evidence="4">
    <location>
        <begin position="87"/>
        <end position="129"/>
    </location>
</feature>
<feature type="region of interest" description="Disordered" evidence="4">
    <location>
        <begin position="678"/>
        <end position="735"/>
    </location>
</feature>
<dbReference type="PANTHER" id="PTHR22731">
    <property type="entry name" value="RIBONUCLEASES P/MRP PROTEIN SUBUNIT POP1"/>
    <property type="match status" value="1"/>
</dbReference>
<feature type="domain" description="POPLD" evidence="6">
    <location>
        <begin position="564"/>
        <end position="669"/>
    </location>
</feature>
<feature type="region of interest" description="Disordered" evidence="4">
    <location>
        <begin position="919"/>
        <end position="997"/>
    </location>
</feature>
<comment type="caution">
    <text evidence="7">The sequence shown here is derived from an EMBL/GenBank/DDBJ whole genome shotgun (WGS) entry which is preliminary data.</text>
</comment>
<dbReference type="AlphaFoldDB" id="A0AAV9NR31"/>